<comment type="caution">
    <text evidence="2">The sequence shown here is derived from an EMBL/GenBank/DDBJ whole genome shotgun (WGS) entry which is preliminary data.</text>
</comment>
<protein>
    <submittedName>
        <fullName evidence="2">Uncharacterized protein</fullName>
    </submittedName>
</protein>
<dbReference type="Proteomes" id="UP001054889">
    <property type="component" value="Unassembled WGS sequence"/>
</dbReference>
<feature type="compositionally biased region" description="Polar residues" evidence="1">
    <location>
        <begin position="19"/>
        <end position="30"/>
    </location>
</feature>
<organism evidence="2 3">
    <name type="scientific">Eleusine coracana subsp. coracana</name>
    <dbReference type="NCBI Taxonomy" id="191504"/>
    <lineage>
        <taxon>Eukaryota</taxon>
        <taxon>Viridiplantae</taxon>
        <taxon>Streptophyta</taxon>
        <taxon>Embryophyta</taxon>
        <taxon>Tracheophyta</taxon>
        <taxon>Spermatophyta</taxon>
        <taxon>Magnoliopsida</taxon>
        <taxon>Liliopsida</taxon>
        <taxon>Poales</taxon>
        <taxon>Poaceae</taxon>
        <taxon>PACMAD clade</taxon>
        <taxon>Chloridoideae</taxon>
        <taxon>Cynodonteae</taxon>
        <taxon>Eleusininae</taxon>
        <taxon>Eleusine</taxon>
    </lineage>
</organism>
<keyword evidence="3" id="KW-1185">Reference proteome</keyword>
<dbReference type="AlphaFoldDB" id="A0AAV5FK72"/>
<evidence type="ECO:0000313" key="3">
    <source>
        <dbReference type="Proteomes" id="UP001054889"/>
    </source>
</evidence>
<proteinExistence type="predicted"/>
<reference evidence="2" key="2">
    <citation type="submission" date="2021-12" db="EMBL/GenBank/DDBJ databases">
        <title>Resequencing data analysis of finger millet.</title>
        <authorList>
            <person name="Hatakeyama M."/>
            <person name="Aluri S."/>
            <person name="Balachadran M.T."/>
            <person name="Sivarajan S.R."/>
            <person name="Poveda L."/>
            <person name="Shimizu-Inatsugi R."/>
            <person name="Schlapbach R."/>
            <person name="Sreeman S.M."/>
            <person name="Shimizu K.K."/>
        </authorList>
    </citation>
    <scope>NUCLEOTIDE SEQUENCE</scope>
</reference>
<evidence type="ECO:0000256" key="1">
    <source>
        <dbReference type="SAM" id="MobiDB-lite"/>
    </source>
</evidence>
<evidence type="ECO:0000313" key="2">
    <source>
        <dbReference type="EMBL" id="GJN35138.1"/>
    </source>
</evidence>
<name>A0AAV5FK72_ELECO</name>
<dbReference type="EMBL" id="BQKI01000087">
    <property type="protein sequence ID" value="GJN35138.1"/>
    <property type="molecule type" value="Genomic_DNA"/>
</dbReference>
<reference evidence="2" key="1">
    <citation type="journal article" date="2018" name="DNA Res.">
        <title>Multiple hybrid de novo genome assembly of finger millet, an orphan allotetraploid crop.</title>
        <authorList>
            <person name="Hatakeyama M."/>
            <person name="Aluri S."/>
            <person name="Balachadran M.T."/>
            <person name="Sivarajan S.R."/>
            <person name="Patrignani A."/>
            <person name="Gruter S."/>
            <person name="Poveda L."/>
            <person name="Shimizu-Inatsugi R."/>
            <person name="Baeten J."/>
            <person name="Francoijs K.J."/>
            <person name="Nataraja K.N."/>
            <person name="Reddy Y.A.N."/>
            <person name="Phadnis S."/>
            <person name="Ravikumar R.L."/>
            <person name="Schlapbach R."/>
            <person name="Sreeman S.M."/>
            <person name="Shimizu K.K."/>
        </authorList>
    </citation>
    <scope>NUCLEOTIDE SEQUENCE</scope>
</reference>
<feature type="region of interest" description="Disordered" evidence="1">
    <location>
        <begin position="1"/>
        <end position="30"/>
    </location>
</feature>
<gene>
    <name evidence="2" type="primary">gb23882</name>
    <name evidence="2" type="ORF">PR202_gb23882</name>
</gene>
<feature type="region of interest" description="Disordered" evidence="1">
    <location>
        <begin position="60"/>
        <end position="94"/>
    </location>
</feature>
<accession>A0AAV5FK72</accession>
<sequence length="94" mass="9786">MRDEKQHALKQQHIDVNQIKRTSNKSTPSLYTSEAKVAPLSSDSAGLVYQVSSIASTLLSGNSFTAPPSPGRGGEASGLEDLGGEGGAAPYRDP</sequence>